<evidence type="ECO:0000313" key="3">
    <source>
        <dbReference type="Proteomes" id="UP000000763"/>
    </source>
</evidence>
<proteinExistence type="predicted"/>
<protein>
    <submittedName>
        <fullName evidence="2">Uncharacterized protein</fullName>
    </submittedName>
</protein>
<reference evidence="3" key="1">
    <citation type="journal article" date="2005" name="Nature">
        <title>The map-based sequence of the rice genome.</title>
        <authorList>
            <consortium name="International rice genome sequencing project (IRGSP)"/>
            <person name="Matsumoto T."/>
            <person name="Wu J."/>
            <person name="Kanamori H."/>
            <person name="Katayose Y."/>
            <person name="Fujisawa M."/>
            <person name="Namiki N."/>
            <person name="Mizuno H."/>
            <person name="Yamamoto K."/>
            <person name="Antonio B.A."/>
            <person name="Baba T."/>
            <person name="Sakata K."/>
            <person name="Nagamura Y."/>
            <person name="Aoki H."/>
            <person name="Arikawa K."/>
            <person name="Arita K."/>
            <person name="Bito T."/>
            <person name="Chiden Y."/>
            <person name="Fujitsuka N."/>
            <person name="Fukunaka R."/>
            <person name="Hamada M."/>
            <person name="Harada C."/>
            <person name="Hayashi A."/>
            <person name="Hijishita S."/>
            <person name="Honda M."/>
            <person name="Hosokawa S."/>
            <person name="Ichikawa Y."/>
            <person name="Idonuma A."/>
            <person name="Iijima M."/>
            <person name="Ikeda M."/>
            <person name="Ikeno M."/>
            <person name="Ito K."/>
            <person name="Ito S."/>
            <person name="Ito T."/>
            <person name="Ito Y."/>
            <person name="Ito Y."/>
            <person name="Iwabuchi A."/>
            <person name="Kamiya K."/>
            <person name="Karasawa W."/>
            <person name="Kurita K."/>
            <person name="Katagiri S."/>
            <person name="Kikuta A."/>
            <person name="Kobayashi H."/>
            <person name="Kobayashi N."/>
            <person name="Machita K."/>
            <person name="Maehara T."/>
            <person name="Masukawa M."/>
            <person name="Mizubayashi T."/>
            <person name="Mukai Y."/>
            <person name="Nagasaki H."/>
            <person name="Nagata Y."/>
            <person name="Naito S."/>
            <person name="Nakashima M."/>
            <person name="Nakama Y."/>
            <person name="Nakamichi Y."/>
            <person name="Nakamura M."/>
            <person name="Meguro A."/>
            <person name="Negishi M."/>
            <person name="Ohta I."/>
            <person name="Ohta T."/>
            <person name="Okamoto M."/>
            <person name="Ono N."/>
            <person name="Saji S."/>
            <person name="Sakaguchi M."/>
            <person name="Sakai K."/>
            <person name="Shibata M."/>
            <person name="Shimokawa T."/>
            <person name="Song J."/>
            <person name="Takazaki Y."/>
            <person name="Terasawa K."/>
            <person name="Tsugane M."/>
            <person name="Tsuji K."/>
            <person name="Ueda S."/>
            <person name="Waki K."/>
            <person name="Yamagata H."/>
            <person name="Yamamoto M."/>
            <person name="Yamamoto S."/>
            <person name="Yamane H."/>
            <person name="Yoshiki S."/>
            <person name="Yoshihara R."/>
            <person name="Yukawa K."/>
            <person name="Zhong H."/>
            <person name="Yano M."/>
            <person name="Yuan Q."/>
            <person name="Ouyang S."/>
            <person name="Liu J."/>
            <person name="Jones K.M."/>
            <person name="Gansberger K."/>
            <person name="Moffat K."/>
            <person name="Hill J."/>
            <person name="Bera J."/>
            <person name="Fadrosh D."/>
            <person name="Jin S."/>
            <person name="Johri S."/>
            <person name="Kim M."/>
            <person name="Overton L."/>
            <person name="Reardon M."/>
            <person name="Tsitrin T."/>
            <person name="Vuong H."/>
            <person name="Weaver B."/>
            <person name="Ciecko A."/>
            <person name="Tallon L."/>
            <person name="Jackson J."/>
            <person name="Pai G."/>
            <person name="Aken S.V."/>
            <person name="Utterback T."/>
            <person name="Reidmuller S."/>
            <person name="Feldblyum T."/>
            <person name="Hsiao J."/>
            <person name="Zismann V."/>
            <person name="Iobst S."/>
            <person name="de Vazeille A.R."/>
            <person name="Buell C.R."/>
            <person name="Ying K."/>
            <person name="Li Y."/>
            <person name="Lu T."/>
            <person name="Huang Y."/>
            <person name="Zhao Q."/>
            <person name="Feng Q."/>
            <person name="Zhang L."/>
            <person name="Zhu J."/>
            <person name="Weng Q."/>
            <person name="Mu J."/>
            <person name="Lu Y."/>
            <person name="Fan D."/>
            <person name="Liu Y."/>
            <person name="Guan J."/>
            <person name="Zhang Y."/>
            <person name="Yu S."/>
            <person name="Liu X."/>
            <person name="Zhang Y."/>
            <person name="Hong G."/>
            <person name="Han B."/>
            <person name="Choisne N."/>
            <person name="Demange N."/>
            <person name="Orjeda G."/>
            <person name="Samain S."/>
            <person name="Cattolico L."/>
            <person name="Pelletier E."/>
            <person name="Couloux A."/>
            <person name="Segurens B."/>
            <person name="Wincker P."/>
            <person name="D'Hont A."/>
            <person name="Scarpelli C."/>
            <person name="Weissenbach J."/>
            <person name="Salanoubat M."/>
            <person name="Quetier F."/>
            <person name="Yu Y."/>
            <person name="Kim H.R."/>
            <person name="Rambo T."/>
            <person name="Currie J."/>
            <person name="Collura K."/>
            <person name="Luo M."/>
            <person name="Yang T."/>
            <person name="Ammiraju J.S.S."/>
            <person name="Engler F."/>
            <person name="Soderlund C."/>
            <person name="Wing R.A."/>
            <person name="Palmer L.E."/>
            <person name="de la Bastide M."/>
            <person name="Spiegel L."/>
            <person name="Nascimento L."/>
            <person name="Zutavern T."/>
            <person name="O'Shaughnessy A."/>
            <person name="Dike S."/>
            <person name="Dedhia N."/>
            <person name="Preston R."/>
            <person name="Balija V."/>
            <person name="McCombie W.R."/>
            <person name="Chow T."/>
            <person name="Chen H."/>
            <person name="Chung M."/>
            <person name="Chen C."/>
            <person name="Shaw J."/>
            <person name="Wu H."/>
            <person name="Hsiao K."/>
            <person name="Chao Y."/>
            <person name="Chu M."/>
            <person name="Cheng C."/>
            <person name="Hour A."/>
            <person name="Lee P."/>
            <person name="Lin S."/>
            <person name="Lin Y."/>
            <person name="Liou J."/>
            <person name="Liu S."/>
            <person name="Hsing Y."/>
            <person name="Raghuvanshi S."/>
            <person name="Mohanty A."/>
            <person name="Bharti A.K."/>
            <person name="Gaur A."/>
            <person name="Gupta V."/>
            <person name="Kumar D."/>
            <person name="Ravi V."/>
            <person name="Vij S."/>
            <person name="Kapur A."/>
            <person name="Khurana P."/>
            <person name="Khurana P."/>
            <person name="Khurana J.P."/>
            <person name="Tyagi A.K."/>
            <person name="Gaikwad K."/>
            <person name="Singh A."/>
            <person name="Dalal V."/>
            <person name="Srivastava S."/>
            <person name="Dixit A."/>
            <person name="Pal A.K."/>
            <person name="Ghazi I.A."/>
            <person name="Yadav M."/>
            <person name="Pandit A."/>
            <person name="Bhargava A."/>
            <person name="Sureshbabu K."/>
            <person name="Batra K."/>
            <person name="Sharma T.R."/>
            <person name="Mohapatra T."/>
            <person name="Singh N.K."/>
            <person name="Messing J."/>
            <person name="Nelson A.B."/>
            <person name="Fuks G."/>
            <person name="Kavchok S."/>
            <person name="Keizer G."/>
            <person name="Linton E."/>
            <person name="Llaca V."/>
            <person name="Song R."/>
            <person name="Tanyolac B."/>
            <person name="Young S."/>
            <person name="Ho-Il K."/>
            <person name="Hahn J.H."/>
            <person name="Sangsakoo G."/>
            <person name="Vanavichit A."/>
            <person name="de Mattos Luiz.A.T."/>
            <person name="Zimmer P.D."/>
            <person name="Malone G."/>
            <person name="Dellagostin O."/>
            <person name="de Oliveira A.C."/>
            <person name="Bevan M."/>
            <person name="Bancroft I."/>
            <person name="Minx P."/>
            <person name="Cordum H."/>
            <person name="Wilson R."/>
            <person name="Cheng Z."/>
            <person name="Jin W."/>
            <person name="Jiang J."/>
            <person name="Leong S.A."/>
            <person name="Iwama H."/>
            <person name="Gojobori T."/>
            <person name="Itoh T."/>
            <person name="Niimura Y."/>
            <person name="Fujii Y."/>
            <person name="Habara T."/>
            <person name="Sakai H."/>
            <person name="Sato Y."/>
            <person name="Wilson G."/>
            <person name="Kumar K."/>
            <person name="McCouch S."/>
            <person name="Juretic N."/>
            <person name="Hoen D."/>
            <person name="Wright S."/>
            <person name="Bruskiewich R."/>
            <person name="Bureau T."/>
            <person name="Miyao A."/>
            <person name="Hirochika H."/>
            <person name="Nishikawa T."/>
            <person name="Kadowaki K."/>
            <person name="Sugiura M."/>
            <person name="Burr B."/>
            <person name="Sasaki T."/>
        </authorList>
    </citation>
    <scope>NUCLEOTIDE SEQUENCE [LARGE SCALE GENOMIC DNA]</scope>
    <source>
        <strain evidence="3">cv. Nipponbare</strain>
    </source>
</reference>
<evidence type="ECO:0000256" key="1">
    <source>
        <dbReference type="SAM" id="MobiDB-lite"/>
    </source>
</evidence>
<dbReference type="EMBL" id="AC091665">
    <property type="protein sequence ID" value="AAL74274.1"/>
    <property type="molecule type" value="Genomic_DNA"/>
</dbReference>
<feature type="region of interest" description="Disordered" evidence="1">
    <location>
        <begin position="108"/>
        <end position="139"/>
    </location>
</feature>
<sequence length="273" mass="28655">MACVKARGGVKPCEATTDVDFGAGFITSGIRAYGRSMVEEVVEAYMKLGDGQGRGVADADSESGHSACGTIVEDEAKSNTRRGGDADSDLKKSDAIGLMKSAKEFHGIALQSNKSPRQKEIGLGPLGGGDLGRRASSAESVSVMDAEAVEKQQHLDISTSGSPSINCGQAISAKGAAREFSLRMRKSVDVGFISSVHKMIRKKGFSPCLLGRIQFAWQDDCGDMREGGALLRVESEGRNYRDTGVSCYDEPGGGLSGRLGVSGEKGSTQVLVH</sequence>
<dbReference type="Proteomes" id="UP000000763">
    <property type="component" value="Chromosome 10"/>
</dbReference>
<organism evidence="2 3">
    <name type="scientific">Oryza sativa subsp. japonica</name>
    <name type="common">Rice</name>
    <dbReference type="NCBI Taxonomy" id="39947"/>
    <lineage>
        <taxon>Eukaryota</taxon>
        <taxon>Viridiplantae</taxon>
        <taxon>Streptophyta</taxon>
        <taxon>Embryophyta</taxon>
        <taxon>Tracheophyta</taxon>
        <taxon>Spermatophyta</taxon>
        <taxon>Magnoliopsida</taxon>
        <taxon>Liliopsida</taxon>
        <taxon>Poales</taxon>
        <taxon>Poaceae</taxon>
        <taxon>BOP clade</taxon>
        <taxon>Oryzoideae</taxon>
        <taxon>Oryzeae</taxon>
        <taxon>Oryzinae</taxon>
        <taxon>Oryza</taxon>
        <taxon>Oryza sativa</taxon>
    </lineage>
</organism>
<gene>
    <name evidence="2" type="ORF">OSJNBb0016M10.8</name>
</gene>
<dbReference type="AlphaFoldDB" id="A0A5S6R9X7"/>
<name>A0A5S6R9X7_ORYSJ</name>
<accession>A0A5S6R9X7</accession>
<reference evidence="3" key="2">
    <citation type="journal article" date="2008" name="Nucleic Acids Res.">
        <title>The rice annotation project database (RAP-DB): 2008 update.</title>
        <authorList>
            <consortium name="The rice annotation project (RAP)"/>
        </authorList>
    </citation>
    <scope>GENOME REANNOTATION</scope>
    <source>
        <strain evidence="3">cv. Nipponbare</strain>
    </source>
</reference>
<evidence type="ECO:0000313" key="2">
    <source>
        <dbReference type="EMBL" id="AAL74274.1"/>
    </source>
</evidence>